<keyword evidence="1" id="KW-0540">Nuclease</keyword>
<gene>
    <name evidence="7" type="ORF">FB45DRAFT_820904</name>
</gene>
<protein>
    <submittedName>
        <fullName evidence="7">Ribonuclease/ribotoxin</fullName>
    </submittedName>
</protein>
<comment type="caution">
    <text evidence="7">The sequence shown here is derived from an EMBL/GenBank/DDBJ whole genome shotgun (WGS) entry which is preliminary data.</text>
</comment>
<dbReference type="SUPFAM" id="SSF53933">
    <property type="entry name" value="Microbial ribonucleases"/>
    <property type="match status" value="1"/>
</dbReference>
<feature type="compositionally biased region" description="Basic residues" evidence="6">
    <location>
        <begin position="1"/>
        <end position="11"/>
    </location>
</feature>
<evidence type="ECO:0000313" key="8">
    <source>
        <dbReference type="Proteomes" id="UP001221142"/>
    </source>
</evidence>
<evidence type="ECO:0000256" key="1">
    <source>
        <dbReference type="ARBA" id="ARBA00022722"/>
    </source>
</evidence>
<dbReference type="GO" id="GO:0016787">
    <property type="term" value="F:hydrolase activity"/>
    <property type="evidence" value="ECO:0007669"/>
    <property type="project" value="UniProtKB-KW"/>
</dbReference>
<evidence type="ECO:0000256" key="2">
    <source>
        <dbReference type="ARBA" id="ARBA00022759"/>
    </source>
</evidence>
<name>A0AAD7CLS3_9AGAR</name>
<dbReference type="InterPro" id="IPR016191">
    <property type="entry name" value="Ribonuclease/ribotoxin"/>
</dbReference>
<feature type="compositionally biased region" description="Basic and acidic residues" evidence="6">
    <location>
        <begin position="167"/>
        <end position="180"/>
    </location>
</feature>
<feature type="region of interest" description="Disordered" evidence="6">
    <location>
        <begin position="154"/>
        <end position="180"/>
    </location>
</feature>
<reference evidence="7" key="1">
    <citation type="submission" date="2023-03" db="EMBL/GenBank/DDBJ databases">
        <title>Massive genome expansion in bonnet fungi (Mycena s.s.) driven by repeated elements and novel gene families across ecological guilds.</title>
        <authorList>
            <consortium name="Lawrence Berkeley National Laboratory"/>
            <person name="Harder C.B."/>
            <person name="Miyauchi S."/>
            <person name="Viragh M."/>
            <person name="Kuo A."/>
            <person name="Thoen E."/>
            <person name="Andreopoulos B."/>
            <person name="Lu D."/>
            <person name="Skrede I."/>
            <person name="Drula E."/>
            <person name="Henrissat B."/>
            <person name="Morin E."/>
            <person name="Kohler A."/>
            <person name="Barry K."/>
            <person name="LaButti K."/>
            <person name="Morin E."/>
            <person name="Salamov A."/>
            <person name="Lipzen A."/>
            <person name="Mereny Z."/>
            <person name="Hegedus B."/>
            <person name="Baldrian P."/>
            <person name="Stursova M."/>
            <person name="Weitz H."/>
            <person name="Taylor A."/>
            <person name="Grigoriev I.V."/>
            <person name="Nagy L.G."/>
            <person name="Martin F."/>
            <person name="Kauserud H."/>
        </authorList>
    </citation>
    <scope>NUCLEOTIDE SEQUENCE</scope>
    <source>
        <strain evidence="7">9284</strain>
    </source>
</reference>
<dbReference type="PANTHER" id="PTHR42104">
    <property type="entry name" value="EXTRACELLULAR GUANYL-SPECIFIC RIBONUCLEASE RNTA (AFU_ORTHOLOGUE AFUA_4G03230)"/>
    <property type="match status" value="1"/>
</dbReference>
<dbReference type="Gene3D" id="3.10.450.30">
    <property type="entry name" value="Microbial ribonucleases"/>
    <property type="match status" value="1"/>
</dbReference>
<dbReference type="PANTHER" id="PTHR42104:SF1">
    <property type="entry name" value="EXTRACELLULAR GUANYL-SPECIFIC RIBONUCLEASE RNTA (AFU_ORTHOLOGUE AFUA_4G03230)"/>
    <property type="match status" value="1"/>
</dbReference>
<keyword evidence="5" id="KW-0456">Lyase</keyword>
<dbReference type="GO" id="GO:0003723">
    <property type="term" value="F:RNA binding"/>
    <property type="evidence" value="ECO:0007669"/>
    <property type="project" value="InterPro"/>
</dbReference>
<evidence type="ECO:0000313" key="7">
    <source>
        <dbReference type="EMBL" id="KAJ7651396.1"/>
    </source>
</evidence>
<keyword evidence="2" id="KW-0255">Endonuclease</keyword>
<evidence type="ECO:0000256" key="6">
    <source>
        <dbReference type="SAM" id="MobiDB-lite"/>
    </source>
</evidence>
<evidence type="ECO:0000256" key="5">
    <source>
        <dbReference type="ARBA" id="ARBA00023239"/>
    </source>
</evidence>
<feature type="region of interest" description="Disordered" evidence="6">
    <location>
        <begin position="1"/>
        <end position="24"/>
    </location>
</feature>
<keyword evidence="8" id="KW-1185">Reference proteome</keyword>
<dbReference type="Proteomes" id="UP001221142">
    <property type="component" value="Unassembled WGS sequence"/>
</dbReference>
<dbReference type="EMBL" id="JARKIF010000001">
    <property type="protein sequence ID" value="KAJ7651396.1"/>
    <property type="molecule type" value="Genomic_DNA"/>
</dbReference>
<dbReference type="GO" id="GO:0016829">
    <property type="term" value="F:lyase activity"/>
    <property type="evidence" value="ECO:0007669"/>
    <property type="project" value="UniProtKB-KW"/>
</dbReference>
<keyword evidence="4" id="KW-1015">Disulfide bond</keyword>
<dbReference type="AlphaFoldDB" id="A0AAD7CLS3"/>
<dbReference type="GO" id="GO:0004521">
    <property type="term" value="F:RNA endonuclease activity"/>
    <property type="evidence" value="ECO:0007669"/>
    <property type="project" value="InterPro"/>
</dbReference>
<evidence type="ECO:0000256" key="3">
    <source>
        <dbReference type="ARBA" id="ARBA00022801"/>
    </source>
</evidence>
<sequence length="196" mass="21419">MPHTSHKHRHHHEEGDEAPVAPGSVTIYNLPTGCNCANKSTYDQEEIQSACDEALALASEGQTVGRDKYPHVYNDNERFNFGHAQKPFFEFPIMPSGEIFDGDTSPGADRVVIGSVAADYASAVFCAVITHTGAVKHDGFVECKDDTINTDGEGVWEASQRRGTKGRGREAPEGRQHLKPEDVKLPFVLGGVRNEE</sequence>
<proteinExistence type="predicted"/>
<organism evidence="7 8">
    <name type="scientific">Roridomyces roridus</name>
    <dbReference type="NCBI Taxonomy" id="1738132"/>
    <lineage>
        <taxon>Eukaryota</taxon>
        <taxon>Fungi</taxon>
        <taxon>Dikarya</taxon>
        <taxon>Basidiomycota</taxon>
        <taxon>Agaricomycotina</taxon>
        <taxon>Agaricomycetes</taxon>
        <taxon>Agaricomycetidae</taxon>
        <taxon>Agaricales</taxon>
        <taxon>Marasmiineae</taxon>
        <taxon>Mycenaceae</taxon>
        <taxon>Roridomyces</taxon>
    </lineage>
</organism>
<dbReference type="Pfam" id="PF00545">
    <property type="entry name" value="Ribonuclease"/>
    <property type="match status" value="1"/>
</dbReference>
<evidence type="ECO:0000256" key="4">
    <source>
        <dbReference type="ARBA" id="ARBA00023157"/>
    </source>
</evidence>
<keyword evidence="3" id="KW-0378">Hydrolase</keyword>
<accession>A0AAD7CLS3</accession>
<dbReference type="InterPro" id="IPR000026">
    <property type="entry name" value="N1-like"/>
</dbReference>